<protein>
    <recommendedName>
        <fullName evidence="5">Protein kinase domain-containing protein</fullName>
    </recommendedName>
</protein>
<sequence length="1120" mass="123312">MKAFPGNTQDAANYGSKNFESENCVSHVMLSYQNFEGNSEYQERMLHLRTALLGEGIPVWMGDCDLSPETIAEAVEKSAVVVCGISSSYSGCGQCRMVVEKACRNLGSDNIVWLVLEEGYTAAGWLQLYIGKRRCYDISSENNMTQMIPAIVEKISDKWEVGTPLHRAAFNGQTDTVYSLLMKGVHVDTRDKDGATALHRAAMNGQRETVRALLAKGADAKAQDDDGVSALIHAVLARHADVAELLVQYGADTLQPRTSDGKTLLQVVFEAQEWGLFLQLLAPPFCVNVSSIREALHTYEVHRDGLGRTLLWNTLLMTEQHREVVQVAAAALPSLRVVEDSQQRRAYDMATKVMKHVLDDVALLCGRFELLTDVSQADHRSRTCAVYRALDRLQGGAEVVLKLMKHERHFRREVEARAGLNPEHVVEVVLTSESTEVATRVARDLVQHGLQEYSYMLVLPAAQRNLMVVVRQERLGLGEVRQVMCQLGAALAHLHAHGTAHGDFKPLNAVRFASAGAAGSATWRLIDLDGAVAMGQPIGLKLSSAYAPPEMVRVHPESGEVSIGTPVTAAEGEAVLASPAFDLWSFGVVLFLLLTGQDLFSTDIADNMASAQEGGRALAAWTPTSAETRLSVAETVVAHPDVARREACVDLLRWLLQPDPCARPVSMAEALEHAFFRDDLCGLRFIPAQMGIFMSHFQMGGGSSVRSLTDHIERAAPALAGTVWLDMNMRDITEDSMRRGVREKEVFLLFLTAGVFRRWYVTHVELMEAVQRGKHIVLVHESDPQRGGHASFSDYIEEFEELTQCACARCSALGGAQFWRRARLFDQASSVPSVLEGHFAEATARLVVRRCRYEHLLAPEPWLEPVLASPSAAQLAIVHAAADARSADHVRLQLENTCPNLGGCTLLVAEAAEEAMQGCNHEVYFLTRRGAASSKMLSAMQSALQSGRPAVVVHDVDEREGFYGISRANLAEKYPKWLQAGEPVPWIAYLDFRLCSLRMILTRLRLGKIMTHPEKAITMSGKRSPHQGSLSIEGASRDRDPQVLGDASTLSEPGQPNFQVTQLLTMARQEAEHERYIALQAQLEIRRLQGLLTERQEKKRKMGAYLCSSSQGPGCGSLDE</sequence>
<dbReference type="PROSITE" id="PS50088">
    <property type="entry name" value="ANK_REPEAT"/>
    <property type="match status" value="3"/>
</dbReference>
<dbReference type="InterPro" id="IPR000719">
    <property type="entry name" value="Prot_kinase_dom"/>
</dbReference>
<reference evidence="6 7" key="1">
    <citation type="journal article" date="2015" name="Genome Biol. Evol.">
        <title>Comparative Genomics of a Bacterivorous Green Alga Reveals Evolutionary Causalities and Consequences of Phago-Mixotrophic Mode of Nutrition.</title>
        <authorList>
            <person name="Burns J.A."/>
            <person name="Paasch A."/>
            <person name="Narechania A."/>
            <person name="Kim E."/>
        </authorList>
    </citation>
    <scope>NUCLEOTIDE SEQUENCE [LARGE SCALE GENOMIC DNA]</scope>
    <source>
        <strain evidence="6 7">PLY_AMNH</strain>
    </source>
</reference>
<dbReference type="EMBL" id="LGRX02007645">
    <property type="protein sequence ID" value="KAK3274573.1"/>
    <property type="molecule type" value="Genomic_DNA"/>
</dbReference>
<dbReference type="SUPFAM" id="SSF48403">
    <property type="entry name" value="Ankyrin repeat"/>
    <property type="match status" value="1"/>
</dbReference>
<dbReference type="SUPFAM" id="SSF56112">
    <property type="entry name" value="Protein kinase-like (PK-like)"/>
    <property type="match status" value="1"/>
</dbReference>
<evidence type="ECO:0000313" key="6">
    <source>
        <dbReference type="EMBL" id="KAK3274573.1"/>
    </source>
</evidence>
<keyword evidence="1" id="KW-0677">Repeat</keyword>
<dbReference type="Proteomes" id="UP001190700">
    <property type="component" value="Unassembled WGS sequence"/>
</dbReference>
<dbReference type="Pfam" id="PF00069">
    <property type="entry name" value="Pkinase"/>
    <property type="match status" value="1"/>
</dbReference>
<dbReference type="InterPro" id="IPR036770">
    <property type="entry name" value="Ankyrin_rpt-contain_sf"/>
</dbReference>
<proteinExistence type="predicted"/>
<feature type="repeat" description="ANK" evidence="3">
    <location>
        <begin position="160"/>
        <end position="192"/>
    </location>
</feature>
<evidence type="ECO:0000256" key="1">
    <source>
        <dbReference type="ARBA" id="ARBA00022737"/>
    </source>
</evidence>
<dbReference type="PROSITE" id="PS50011">
    <property type="entry name" value="PROTEIN_KINASE_DOM"/>
    <property type="match status" value="1"/>
</dbReference>
<dbReference type="PANTHER" id="PTHR24171:SF10">
    <property type="entry name" value="ANKYRIN REPEAT DOMAIN-CONTAINING PROTEIN 29-LIKE"/>
    <property type="match status" value="1"/>
</dbReference>
<dbReference type="Gene3D" id="1.10.510.10">
    <property type="entry name" value="Transferase(Phosphotransferase) domain 1"/>
    <property type="match status" value="1"/>
</dbReference>
<evidence type="ECO:0000256" key="3">
    <source>
        <dbReference type="PROSITE-ProRule" id="PRU00023"/>
    </source>
</evidence>
<accession>A0AAE0GAQ5</accession>
<dbReference type="GO" id="GO:0005524">
    <property type="term" value="F:ATP binding"/>
    <property type="evidence" value="ECO:0007669"/>
    <property type="project" value="InterPro"/>
</dbReference>
<dbReference type="InterPro" id="IPR011009">
    <property type="entry name" value="Kinase-like_dom_sf"/>
</dbReference>
<comment type="caution">
    <text evidence="6">The sequence shown here is derived from an EMBL/GenBank/DDBJ whole genome shotgun (WGS) entry which is preliminary data.</text>
</comment>
<dbReference type="InterPro" id="IPR035897">
    <property type="entry name" value="Toll_tir_struct_dom_sf"/>
</dbReference>
<evidence type="ECO:0000259" key="5">
    <source>
        <dbReference type="PROSITE" id="PS50011"/>
    </source>
</evidence>
<feature type="repeat" description="ANK" evidence="3">
    <location>
        <begin position="193"/>
        <end position="225"/>
    </location>
</feature>
<feature type="domain" description="Protein kinase" evidence="5">
    <location>
        <begin position="372"/>
        <end position="676"/>
    </location>
</feature>
<feature type="repeat" description="ANK" evidence="3">
    <location>
        <begin position="226"/>
        <end position="252"/>
    </location>
</feature>
<dbReference type="InterPro" id="IPR002110">
    <property type="entry name" value="Ankyrin_rpt"/>
</dbReference>
<dbReference type="Gene3D" id="1.25.40.20">
    <property type="entry name" value="Ankyrin repeat-containing domain"/>
    <property type="match status" value="1"/>
</dbReference>
<evidence type="ECO:0000256" key="4">
    <source>
        <dbReference type="SAM" id="MobiDB-lite"/>
    </source>
</evidence>
<name>A0AAE0GAQ5_9CHLO</name>
<evidence type="ECO:0000256" key="2">
    <source>
        <dbReference type="ARBA" id="ARBA00023043"/>
    </source>
</evidence>
<organism evidence="6 7">
    <name type="scientific">Cymbomonas tetramitiformis</name>
    <dbReference type="NCBI Taxonomy" id="36881"/>
    <lineage>
        <taxon>Eukaryota</taxon>
        <taxon>Viridiplantae</taxon>
        <taxon>Chlorophyta</taxon>
        <taxon>Pyramimonadophyceae</taxon>
        <taxon>Pyramimonadales</taxon>
        <taxon>Pyramimonadaceae</taxon>
        <taxon>Cymbomonas</taxon>
    </lineage>
</organism>
<evidence type="ECO:0000313" key="7">
    <source>
        <dbReference type="Proteomes" id="UP001190700"/>
    </source>
</evidence>
<dbReference type="Pfam" id="PF12796">
    <property type="entry name" value="Ank_2"/>
    <property type="match status" value="1"/>
</dbReference>
<dbReference type="PROSITE" id="PS50297">
    <property type="entry name" value="ANK_REP_REGION"/>
    <property type="match status" value="3"/>
</dbReference>
<dbReference type="GO" id="GO:0004672">
    <property type="term" value="F:protein kinase activity"/>
    <property type="evidence" value="ECO:0007669"/>
    <property type="project" value="InterPro"/>
</dbReference>
<dbReference type="AlphaFoldDB" id="A0AAE0GAQ5"/>
<dbReference type="SMART" id="SM00248">
    <property type="entry name" value="ANK"/>
    <property type="match status" value="3"/>
</dbReference>
<gene>
    <name evidence="6" type="ORF">CYMTET_17249</name>
</gene>
<dbReference type="SMART" id="SM00220">
    <property type="entry name" value="S_TKc"/>
    <property type="match status" value="1"/>
</dbReference>
<dbReference type="SUPFAM" id="SSF52200">
    <property type="entry name" value="Toll/Interleukin receptor TIR domain"/>
    <property type="match status" value="1"/>
</dbReference>
<keyword evidence="2 3" id="KW-0040">ANK repeat</keyword>
<dbReference type="PANTHER" id="PTHR24171">
    <property type="entry name" value="ANKYRIN REPEAT DOMAIN-CONTAINING PROTEIN 39-RELATED"/>
    <property type="match status" value="1"/>
</dbReference>
<keyword evidence="7" id="KW-1185">Reference proteome</keyword>
<feature type="region of interest" description="Disordered" evidence="4">
    <location>
        <begin position="1015"/>
        <end position="1055"/>
    </location>
</feature>